<keyword evidence="3 6" id="KW-0808">Transferase</keyword>
<protein>
    <submittedName>
        <fullName evidence="6">GNAT family N-acetyltransferase</fullName>
        <ecNumber evidence="6">2.3.1.-</ecNumber>
    </submittedName>
</protein>
<dbReference type="EC" id="2.3.1.-" evidence="6"/>
<dbReference type="Pfam" id="PF13444">
    <property type="entry name" value="Acetyltransf_5"/>
    <property type="match status" value="1"/>
</dbReference>
<dbReference type="EMBL" id="JAGSOV010000034">
    <property type="protein sequence ID" value="MCO1656382.1"/>
    <property type="molecule type" value="Genomic_DNA"/>
</dbReference>
<evidence type="ECO:0000256" key="5">
    <source>
        <dbReference type="ARBA" id="ARBA00023315"/>
    </source>
</evidence>
<evidence type="ECO:0000256" key="1">
    <source>
        <dbReference type="ARBA" id="ARBA00005189"/>
    </source>
</evidence>
<comment type="pathway">
    <text evidence="1">Lipid metabolism.</text>
</comment>
<dbReference type="Gene3D" id="3.40.630.30">
    <property type="match status" value="1"/>
</dbReference>
<dbReference type="InterPro" id="IPR052351">
    <property type="entry name" value="Ornithine_N-alpha-AT"/>
</dbReference>
<comment type="caution">
    <text evidence="6">The sequence shown here is derived from an EMBL/GenBank/DDBJ whole genome shotgun (WGS) entry which is preliminary data.</text>
</comment>
<gene>
    <name evidence="6" type="ORF">KDL28_15075</name>
</gene>
<organism evidence="6 7">
    <name type="scientific">Pseudonocardia humida</name>
    <dbReference type="NCBI Taxonomy" id="2800819"/>
    <lineage>
        <taxon>Bacteria</taxon>
        <taxon>Bacillati</taxon>
        <taxon>Actinomycetota</taxon>
        <taxon>Actinomycetes</taxon>
        <taxon>Pseudonocardiales</taxon>
        <taxon>Pseudonocardiaceae</taxon>
        <taxon>Pseudonocardia</taxon>
    </lineage>
</organism>
<keyword evidence="2" id="KW-0444">Lipid biosynthesis</keyword>
<keyword evidence="4" id="KW-0443">Lipid metabolism</keyword>
<dbReference type="PANTHER" id="PTHR37323">
    <property type="entry name" value="GCN5-RELATED N-ACETYLTRANSFERASE"/>
    <property type="match status" value="1"/>
</dbReference>
<evidence type="ECO:0000256" key="2">
    <source>
        <dbReference type="ARBA" id="ARBA00022516"/>
    </source>
</evidence>
<keyword evidence="7" id="KW-1185">Reference proteome</keyword>
<dbReference type="GO" id="GO:0016746">
    <property type="term" value="F:acyltransferase activity"/>
    <property type="evidence" value="ECO:0007669"/>
    <property type="project" value="UniProtKB-KW"/>
</dbReference>
<sequence length="249" mass="26885">MASCQVLVQTPKSSTSYSLLLTTEPDHVRAAQRLRHRVFTTEFGALLSGPEPGLDIDRFDAFCDHLVVRDDSTGAIVGTYRLLSPAGAAAAGGLYADTEFDLGPLDELRPGLVETGRSCVDPGHRTGAVVGLVWSGLGRYLLLTGNRWLVGCASVSLADGGATAAGVWHRVRERNLAPSRYRVDPRRPWPVPRSTGRGPVPPLLRGYLRLGAWVCGPPAHDPEFRCADFPVLLGVDHLDPRYGRHFLGG</sequence>
<dbReference type="Proteomes" id="UP001165283">
    <property type="component" value="Unassembled WGS sequence"/>
</dbReference>
<keyword evidence="5 6" id="KW-0012">Acyltransferase</keyword>
<accession>A0ABT1A058</accession>
<dbReference type="SUPFAM" id="SSF55729">
    <property type="entry name" value="Acyl-CoA N-acyltransferases (Nat)"/>
    <property type="match status" value="1"/>
</dbReference>
<dbReference type="InterPro" id="IPR016181">
    <property type="entry name" value="Acyl_CoA_acyltransferase"/>
</dbReference>
<evidence type="ECO:0000313" key="6">
    <source>
        <dbReference type="EMBL" id="MCO1656382.1"/>
    </source>
</evidence>
<proteinExistence type="predicted"/>
<evidence type="ECO:0000256" key="3">
    <source>
        <dbReference type="ARBA" id="ARBA00022679"/>
    </source>
</evidence>
<evidence type="ECO:0000313" key="7">
    <source>
        <dbReference type="Proteomes" id="UP001165283"/>
    </source>
</evidence>
<dbReference type="RefSeq" id="WP_252439038.1">
    <property type="nucleotide sequence ID" value="NZ_JAGSOV010000034.1"/>
</dbReference>
<dbReference type="PANTHER" id="PTHR37323:SF1">
    <property type="entry name" value="L-ORNITHINE N(ALPHA)-ACYLTRANSFERASE"/>
    <property type="match status" value="1"/>
</dbReference>
<evidence type="ECO:0000256" key="4">
    <source>
        <dbReference type="ARBA" id="ARBA00023098"/>
    </source>
</evidence>
<name>A0ABT1A058_9PSEU</name>
<reference evidence="6" key="1">
    <citation type="submission" date="2021-04" db="EMBL/GenBank/DDBJ databases">
        <title>Pseudonocardia sp. nov., isolated from sandy soil of mangrove forest.</title>
        <authorList>
            <person name="Zan Z."/>
            <person name="Huang R."/>
            <person name="Liu W."/>
        </authorList>
    </citation>
    <scope>NUCLEOTIDE SEQUENCE</scope>
    <source>
        <strain evidence="6">S2-4</strain>
    </source>
</reference>